<evidence type="ECO:0000256" key="2">
    <source>
        <dbReference type="SAM" id="SignalP"/>
    </source>
</evidence>
<dbReference type="InterPro" id="IPR050316">
    <property type="entry name" value="Tyrosinase/Hemocyanin"/>
</dbReference>
<dbReference type="PANTHER" id="PTHR11474">
    <property type="entry name" value="TYROSINASE FAMILY MEMBER"/>
    <property type="match status" value="1"/>
</dbReference>
<evidence type="ECO:0000313" key="5">
    <source>
        <dbReference type="Proteomes" id="UP000076744"/>
    </source>
</evidence>
<dbReference type="GeneID" id="30020848"/>
<organism evidence="4 5">
    <name type="scientific">Cordyceps fumosorosea (strain ARSEF 2679)</name>
    <name type="common">Isaria fumosorosea</name>
    <dbReference type="NCBI Taxonomy" id="1081104"/>
    <lineage>
        <taxon>Eukaryota</taxon>
        <taxon>Fungi</taxon>
        <taxon>Dikarya</taxon>
        <taxon>Ascomycota</taxon>
        <taxon>Pezizomycotina</taxon>
        <taxon>Sordariomycetes</taxon>
        <taxon>Hypocreomycetidae</taxon>
        <taxon>Hypocreales</taxon>
        <taxon>Cordycipitaceae</taxon>
        <taxon>Cordyceps</taxon>
    </lineage>
</organism>
<dbReference type="Proteomes" id="UP000076744">
    <property type="component" value="Unassembled WGS sequence"/>
</dbReference>
<dbReference type="OrthoDB" id="6132182at2759"/>
<keyword evidence="1" id="KW-0479">Metal-binding</keyword>
<feature type="chain" id="PRO_5007893983" evidence="2">
    <location>
        <begin position="25"/>
        <end position="257"/>
    </location>
</feature>
<name>A0A167WIY3_CORFA</name>
<gene>
    <name evidence="4" type="ORF">ISF_04556</name>
</gene>
<dbReference type="GO" id="GO:0046872">
    <property type="term" value="F:metal ion binding"/>
    <property type="evidence" value="ECO:0007669"/>
    <property type="project" value="UniProtKB-KW"/>
</dbReference>
<protein>
    <submittedName>
        <fullName evidence="4">Putative domain, di-copper centre</fullName>
    </submittedName>
</protein>
<proteinExistence type="predicted"/>
<keyword evidence="2" id="KW-0732">Signal</keyword>
<dbReference type="PANTHER" id="PTHR11474:SF131">
    <property type="entry name" value="TYROSINASE COPPER-BINDING DOMAIN-CONTAINING PROTEIN"/>
    <property type="match status" value="1"/>
</dbReference>
<evidence type="ECO:0000259" key="3">
    <source>
        <dbReference type="PROSITE" id="PS00497"/>
    </source>
</evidence>
<dbReference type="RefSeq" id="XP_018704496.1">
    <property type="nucleotide sequence ID" value="XM_018848162.1"/>
</dbReference>
<accession>A0A167WIY3</accession>
<dbReference type="STRING" id="1081104.A0A167WIY3"/>
<dbReference type="InterPro" id="IPR002227">
    <property type="entry name" value="Tyrosinase_Cu-bd"/>
</dbReference>
<evidence type="ECO:0000313" key="4">
    <source>
        <dbReference type="EMBL" id="OAA63847.1"/>
    </source>
</evidence>
<dbReference type="PROSITE" id="PS00497">
    <property type="entry name" value="TYROSINASE_1"/>
    <property type="match status" value="1"/>
</dbReference>
<dbReference type="Pfam" id="PF00264">
    <property type="entry name" value="Tyrosinase"/>
    <property type="match status" value="1"/>
</dbReference>
<feature type="signal peptide" evidence="2">
    <location>
        <begin position="1"/>
        <end position="24"/>
    </location>
</feature>
<reference evidence="4 5" key="1">
    <citation type="journal article" date="2016" name="Genome Biol. Evol.">
        <title>Divergent and convergent evolution of fungal pathogenicity.</title>
        <authorList>
            <person name="Shang Y."/>
            <person name="Xiao G."/>
            <person name="Zheng P."/>
            <person name="Cen K."/>
            <person name="Zhan S."/>
            <person name="Wang C."/>
        </authorList>
    </citation>
    <scope>NUCLEOTIDE SEQUENCE [LARGE SCALE GENOMIC DNA]</scope>
    <source>
        <strain evidence="4 5">ARSEF 2679</strain>
    </source>
</reference>
<dbReference type="AlphaFoldDB" id="A0A167WIY3"/>
<dbReference type="GO" id="GO:0016491">
    <property type="term" value="F:oxidoreductase activity"/>
    <property type="evidence" value="ECO:0007669"/>
    <property type="project" value="InterPro"/>
</dbReference>
<evidence type="ECO:0000256" key="1">
    <source>
        <dbReference type="ARBA" id="ARBA00022723"/>
    </source>
</evidence>
<dbReference type="Gene3D" id="1.10.1280.10">
    <property type="entry name" value="Di-copper center containing domain from catechol oxidase"/>
    <property type="match status" value="1"/>
</dbReference>
<comment type="caution">
    <text evidence="4">The sequence shown here is derived from an EMBL/GenBank/DDBJ whole genome shotgun (WGS) entry which is preliminary data.</text>
</comment>
<keyword evidence="5" id="KW-1185">Reference proteome</keyword>
<dbReference type="InterPro" id="IPR008922">
    <property type="entry name" value="Di-copper_centre_dom_sf"/>
</dbReference>
<dbReference type="EMBL" id="AZHB01000010">
    <property type="protein sequence ID" value="OAA63847.1"/>
    <property type="molecule type" value="Genomic_DNA"/>
</dbReference>
<dbReference type="SUPFAM" id="SSF48056">
    <property type="entry name" value="Di-copper centre-containing domain"/>
    <property type="match status" value="1"/>
</dbReference>
<feature type="domain" description="Tyrosinase copper-binding" evidence="3">
    <location>
        <begin position="110"/>
        <end position="127"/>
    </location>
</feature>
<sequence length="257" mass="28844">MLPHYQLLFAAATLLLTRLPTITAAIIVTGVPVASTAPTVPPRQNIVDLYAKGGPQWDLYIQALASMQATDMTDPESYFQISAIHGAPAMEYDNTGPRKTGGGWGGYCPHGELLFLTWHRPYVVLFEQVLVKRAKEIAMKYPEEHRPTYIEAADSLRSPFWDWAMDGRVPDSTVPQTLKITVAENGKLTAKDVENPLKTFNIPQAVVDGQFGEFDSEHRNRVYRCNQENMTYPETANEFLQRGNYKARMVAHVFALL</sequence>